<comment type="function">
    <text evidence="5">Modulates RecA activity.</text>
</comment>
<evidence type="ECO:0000313" key="8">
    <source>
        <dbReference type="EMBL" id="MFC5501375.1"/>
    </source>
</evidence>
<dbReference type="InterPro" id="IPR053925">
    <property type="entry name" value="RecX_HTH_3rd"/>
</dbReference>
<evidence type="ECO:0000256" key="4">
    <source>
        <dbReference type="ARBA" id="ARBA00022490"/>
    </source>
</evidence>
<proteinExistence type="inferred from homology"/>
<evidence type="ECO:0000259" key="7">
    <source>
        <dbReference type="Pfam" id="PF21981"/>
    </source>
</evidence>
<feature type="compositionally biased region" description="Low complexity" evidence="6">
    <location>
        <begin position="11"/>
        <end position="20"/>
    </location>
</feature>
<dbReference type="Pfam" id="PF21981">
    <property type="entry name" value="RecX_HTH3"/>
    <property type="match status" value="1"/>
</dbReference>
<evidence type="ECO:0000313" key="9">
    <source>
        <dbReference type="Proteomes" id="UP001596039"/>
    </source>
</evidence>
<evidence type="ECO:0000256" key="6">
    <source>
        <dbReference type="SAM" id="MobiDB-lite"/>
    </source>
</evidence>
<organism evidence="8 9">
    <name type="scientific">Lysinimonas soli</name>
    <dbReference type="NCBI Taxonomy" id="1074233"/>
    <lineage>
        <taxon>Bacteria</taxon>
        <taxon>Bacillati</taxon>
        <taxon>Actinomycetota</taxon>
        <taxon>Actinomycetes</taxon>
        <taxon>Micrococcales</taxon>
        <taxon>Microbacteriaceae</taxon>
        <taxon>Lysinimonas</taxon>
    </lineage>
</organism>
<feature type="region of interest" description="Disordered" evidence="6">
    <location>
        <begin position="60"/>
        <end position="86"/>
    </location>
</feature>
<dbReference type="RefSeq" id="WP_386738969.1">
    <property type="nucleotide sequence ID" value="NZ_JBHSMG010000001.1"/>
</dbReference>
<sequence length="239" mass="25932">MNVERSGGARAGAARGDGLAPVTYLPGVQPPAPSDPPTTELPTLASVFGELESQIATTLAERRAADEYRESPEARADAKAKERAERVSMHALTRRGMSKREVERSLRARELDDETVASELDRLEGVGLIDDMALAQNLVGILQERKGLGRSAVAAELTRRLLAPAAIEYALDLIETSDELGRAKEIAVKRAGQLRSYDRETALRRLSAFLARRGYSGSTIRSAVEHALPATPTSTVRFR</sequence>
<dbReference type="InterPro" id="IPR003783">
    <property type="entry name" value="Regulatory_RecX"/>
</dbReference>
<feature type="region of interest" description="Disordered" evidence="6">
    <location>
        <begin position="1"/>
        <end position="42"/>
    </location>
</feature>
<keyword evidence="4 5" id="KW-0963">Cytoplasm</keyword>
<dbReference type="HAMAP" id="MF_01114">
    <property type="entry name" value="RecX"/>
    <property type="match status" value="1"/>
</dbReference>
<keyword evidence="9" id="KW-1185">Reference proteome</keyword>
<comment type="subcellular location">
    <subcellularLocation>
        <location evidence="1 5">Cytoplasm</location>
    </subcellularLocation>
</comment>
<protein>
    <recommendedName>
        <fullName evidence="3 5">Regulatory protein RecX</fullName>
    </recommendedName>
</protein>
<dbReference type="InterPro" id="IPR036388">
    <property type="entry name" value="WH-like_DNA-bd_sf"/>
</dbReference>
<reference evidence="9" key="1">
    <citation type="journal article" date="2019" name="Int. J. Syst. Evol. Microbiol.">
        <title>The Global Catalogue of Microorganisms (GCM) 10K type strain sequencing project: providing services to taxonomists for standard genome sequencing and annotation.</title>
        <authorList>
            <consortium name="The Broad Institute Genomics Platform"/>
            <consortium name="The Broad Institute Genome Sequencing Center for Infectious Disease"/>
            <person name="Wu L."/>
            <person name="Ma J."/>
        </authorList>
    </citation>
    <scope>NUCLEOTIDE SEQUENCE [LARGE SCALE GENOMIC DNA]</scope>
    <source>
        <strain evidence="9">CGMCC 4.6997</strain>
    </source>
</reference>
<gene>
    <name evidence="5" type="primary">recX</name>
    <name evidence="8" type="ORF">ACFPJ4_03860</name>
</gene>
<dbReference type="Proteomes" id="UP001596039">
    <property type="component" value="Unassembled WGS sequence"/>
</dbReference>
<evidence type="ECO:0000256" key="1">
    <source>
        <dbReference type="ARBA" id="ARBA00004496"/>
    </source>
</evidence>
<dbReference type="Gene3D" id="1.10.10.10">
    <property type="entry name" value="Winged helix-like DNA-binding domain superfamily/Winged helix DNA-binding domain"/>
    <property type="match status" value="1"/>
</dbReference>
<evidence type="ECO:0000256" key="2">
    <source>
        <dbReference type="ARBA" id="ARBA00009695"/>
    </source>
</evidence>
<name>A0ABW0NM43_9MICO</name>
<evidence type="ECO:0000256" key="5">
    <source>
        <dbReference type="HAMAP-Rule" id="MF_01114"/>
    </source>
</evidence>
<feature type="domain" description="RecX third three-helical" evidence="7">
    <location>
        <begin position="178"/>
        <end position="224"/>
    </location>
</feature>
<dbReference type="PANTHER" id="PTHR33602:SF1">
    <property type="entry name" value="REGULATORY PROTEIN RECX FAMILY PROTEIN"/>
    <property type="match status" value="1"/>
</dbReference>
<dbReference type="EMBL" id="JBHSMG010000001">
    <property type="protein sequence ID" value="MFC5501375.1"/>
    <property type="molecule type" value="Genomic_DNA"/>
</dbReference>
<accession>A0ABW0NM43</accession>
<evidence type="ECO:0000256" key="3">
    <source>
        <dbReference type="ARBA" id="ARBA00018111"/>
    </source>
</evidence>
<comment type="caution">
    <text evidence="8">The sequence shown here is derived from an EMBL/GenBank/DDBJ whole genome shotgun (WGS) entry which is preliminary data.</text>
</comment>
<comment type="similarity">
    <text evidence="2 5">Belongs to the RecX family.</text>
</comment>
<dbReference type="PANTHER" id="PTHR33602">
    <property type="entry name" value="REGULATORY PROTEIN RECX FAMILY PROTEIN"/>
    <property type="match status" value="1"/>
</dbReference>